<dbReference type="AlphaFoldDB" id="A0A1H3SX75"/>
<name>A0A1H3SX75_9ACTN</name>
<keyword evidence="4 6" id="KW-1133">Transmembrane helix</keyword>
<feature type="transmembrane region" description="Helical" evidence="6">
    <location>
        <begin position="91"/>
        <end position="109"/>
    </location>
</feature>
<feature type="transmembrane region" description="Helical" evidence="6">
    <location>
        <begin position="170"/>
        <end position="191"/>
    </location>
</feature>
<evidence type="ECO:0000256" key="1">
    <source>
        <dbReference type="ARBA" id="ARBA00004651"/>
    </source>
</evidence>
<evidence type="ECO:0000256" key="6">
    <source>
        <dbReference type="SAM" id="Phobius"/>
    </source>
</evidence>
<keyword evidence="8" id="KW-1185">Reference proteome</keyword>
<keyword evidence="5 6" id="KW-0472">Membrane</keyword>
<dbReference type="EMBL" id="FNPH01000015">
    <property type="protein sequence ID" value="SDZ42370.1"/>
    <property type="molecule type" value="Genomic_DNA"/>
</dbReference>
<gene>
    <name evidence="7" type="ORF">SAMN05444365_11512</name>
</gene>
<dbReference type="PANTHER" id="PTHR30213">
    <property type="entry name" value="INNER MEMBRANE PROTEIN YHJD"/>
    <property type="match status" value="1"/>
</dbReference>
<evidence type="ECO:0000313" key="8">
    <source>
        <dbReference type="Proteomes" id="UP000242415"/>
    </source>
</evidence>
<evidence type="ECO:0000256" key="2">
    <source>
        <dbReference type="ARBA" id="ARBA00022475"/>
    </source>
</evidence>
<dbReference type="Proteomes" id="UP000242415">
    <property type="component" value="Unassembled WGS sequence"/>
</dbReference>
<dbReference type="RefSeq" id="WP_175543772.1">
    <property type="nucleotide sequence ID" value="NZ_FNPH01000015.1"/>
</dbReference>
<dbReference type="GO" id="GO:0005886">
    <property type="term" value="C:plasma membrane"/>
    <property type="evidence" value="ECO:0007669"/>
    <property type="project" value="UniProtKB-SubCell"/>
</dbReference>
<evidence type="ECO:0000313" key="7">
    <source>
        <dbReference type="EMBL" id="SDZ42370.1"/>
    </source>
</evidence>
<keyword evidence="3 6" id="KW-0812">Transmembrane</keyword>
<dbReference type="InterPro" id="IPR017039">
    <property type="entry name" value="Virul_fac_BrkB"/>
</dbReference>
<sequence>MSSARARWTAVDRLWRAHQRYRDLHGERLAAATTYYGFFAVFTLLLAGYSLLRVAFRLDPSVADPVLKIIRRYYVPFVEIEEVAASSRTTGVVALFGLVFTGIIWVRALRSSQRLIHDLPQEPGRPLPRLLLDLVVLVVYMVLFVVSVGISAGLLRLVSLGFGGGVVLQILTWPVGLLVNLVLAAALLVGLPRVRIPFRRLRWPVLVVALGITLLNIVGNRVVLNVAHAPAYNVVSGAVGLLLYLYLIHRMVFLAAAVVAVGDDAEGHPQRPAS</sequence>
<feature type="transmembrane region" description="Helical" evidence="6">
    <location>
        <begin position="203"/>
        <end position="223"/>
    </location>
</feature>
<feature type="transmembrane region" description="Helical" evidence="6">
    <location>
        <begin position="130"/>
        <end position="150"/>
    </location>
</feature>
<feature type="transmembrane region" description="Helical" evidence="6">
    <location>
        <begin position="29"/>
        <end position="52"/>
    </location>
</feature>
<proteinExistence type="predicted"/>
<organism evidence="7 8">
    <name type="scientific">Micromonospora pattaloongensis</name>
    <dbReference type="NCBI Taxonomy" id="405436"/>
    <lineage>
        <taxon>Bacteria</taxon>
        <taxon>Bacillati</taxon>
        <taxon>Actinomycetota</taxon>
        <taxon>Actinomycetes</taxon>
        <taxon>Micromonosporales</taxon>
        <taxon>Micromonosporaceae</taxon>
        <taxon>Micromonospora</taxon>
    </lineage>
</organism>
<evidence type="ECO:0000256" key="3">
    <source>
        <dbReference type="ARBA" id="ARBA00022692"/>
    </source>
</evidence>
<accession>A0A1H3SX75</accession>
<dbReference type="PANTHER" id="PTHR30213:SF1">
    <property type="entry name" value="INNER MEMBRANE PROTEIN YHJD"/>
    <property type="match status" value="1"/>
</dbReference>
<evidence type="ECO:0000256" key="5">
    <source>
        <dbReference type="ARBA" id="ARBA00023136"/>
    </source>
</evidence>
<dbReference type="Pfam" id="PF03631">
    <property type="entry name" value="Virul_fac_BrkB"/>
    <property type="match status" value="1"/>
</dbReference>
<comment type="subcellular location">
    <subcellularLocation>
        <location evidence="1">Cell membrane</location>
        <topology evidence="1">Multi-pass membrane protein</topology>
    </subcellularLocation>
</comment>
<reference evidence="8" key="1">
    <citation type="submission" date="2016-10" db="EMBL/GenBank/DDBJ databases">
        <authorList>
            <person name="Varghese N."/>
            <person name="Submissions S."/>
        </authorList>
    </citation>
    <scope>NUCLEOTIDE SEQUENCE [LARGE SCALE GENOMIC DNA]</scope>
    <source>
        <strain evidence="8">DSM 45245</strain>
    </source>
</reference>
<keyword evidence="2" id="KW-1003">Cell membrane</keyword>
<evidence type="ECO:0000256" key="4">
    <source>
        <dbReference type="ARBA" id="ARBA00022989"/>
    </source>
</evidence>
<protein>
    <submittedName>
        <fullName evidence="7">Membrane protein</fullName>
    </submittedName>
</protein>